<proteinExistence type="predicted"/>
<name>A0A8X7SEV4_BRACI</name>
<organism evidence="1 2">
    <name type="scientific">Brassica carinata</name>
    <name type="common">Ethiopian mustard</name>
    <name type="synonym">Abyssinian cabbage</name>
    <dbReference type="NCBI Taxonomy" id="52824"/>
    <lineage>
        <taxon>Eukaryota</taxon>
        <taxon>Viridiplantae</taxon>
        <taxon>Streptophyta</taxon>
        <taxon>Embryophyta</taxon>
        <taxon>Tracheophyta</taxon>
        <taxon>Spermatophyta</taxon>
        <taxon>Magnoliopsida</taxon>
        <taxon>eudicotyledons</taxon>
        <taxon>Gunneridae</taxon>
        <taxon>Pentapetalae</taxon>
        <taxon>rosids</taxon>
        <taxon>malvids</taxon>
        <taxon>Brassicales</taxon>
        <taxon>Brassicaceae</taxon>
        <taxon>Brassiceae</taxon>
        <taxon>Brassica</taxon>
    </lineage>
</organism>
<dbReference type="OrthoDB" id="10513474at2759"/>
<reference evidence="1 2" key="1">
    <citation type="submission" date="2020-02" db="EMBL/GenBank/DDBJ databases">
        <authorList>
            <person name="Ma Q."/>
            <person name="Huang Y."/>
            <person name="Song X."/>
            <person name="Pei D."/>
        </authorList>
    </citation>
    <scope>NUCLEOTIDE SEQUENCE [LARGE SCALE GENOMIC DNA]</scope>
    <source>
        <strain evidence="1">Sxm20200214</strain>
        <tissue evidence="1">Leaf</tissue>
    </source>
</reference>
<comment type="caution">
    <text evidence="1">The sequence shown here is derived from an EMBL/GenBank/DDBJ whole genome shotgun (WGS) entry which is preliminary data.</text>
</comment>
<keyword evidence="2" id="KW-1185">Reference proteome</keyword>
<gene>
    <name evidence="1" type="ORF">Bca52824_033644</name>
</gene>
<protein>
    <submittedName>
        <fullName evidence="1">Uncharacterized protein</fullName>
    </submittedName>
</protein>
<dbReference type="EMBL" id="JAAMPC010000007">
    <property type="protein sequence ID" value="KAG2304993.1"/>
    <property type="molecule type" value="Genomic_DNA"/>
</dbReference>
<evidence type="ECO:0000313" key="2">
    <source>
        <dbReference type="Proteomes" id="UP000886595"/>
    </source>
</evidence>
<evidence type="ECO:0000313" key="1">
    <source>
        <dbReference type="EMBL" id="KAG2304993.1"/>
    </source>
</evidence>
<sequence>MFIYLATNIHPILGSTPVIQTELRLTSQIRRHLRHLLPLFSSRSFPSSTVLPPSILVVLLKSLPKQFYTSYLSCAKSLSGSSSSTFTSFSLEKRTILSTSSFLRSVSLPNVKWMCPPISITVLLSCVAVRSGPEDAADFVSTIIRGADWVLTSQFKVTISLLSDHVRKATSTHSSIVLSTLSFSSFEDLSILCYAVCSLYI</sequence>
<dbReference type="AlphaFoldDB" id="A0A8X7SEV4"/>
<dbReference type="Proteomes" id="UP000886595">
    <property type="component" value="Unassembled WGS sequence"/>
</dbReference>
<accession>A0A8X7SEV4</accession>